<reference evidence="8" key="2">
    <citation type="submission" date="2019-06" db="EMBL/GenBank/DDBJ databases">
        <title>Genomics analysis of Aphanomyces spp. identifies a new class of oomycete effector associated with host adaptation.</title>
        <authorList>
            <person name="Gaulin E."/>
        </authorList>
    </citation>
    <scope>NUCLEOTIDE SEQUENCE</scope>
    <source>
        <strain evidence="8">CBS 578.67</strain>
    </source>
</reference>
<proteinExistence type="predicted"/>
<name>A0A485KSQ1_9STRA</name>
<dbReference type="GO" id="GO:0016829">
    <property type="term" value="F:lyase activity"/>
    <property type="evidence" value="ECO:0007669"/>
    <property type="project" value="UniProtKB-KW"/>
</dbReference>
<dbReference type="PANTHER" id="PTHR13522:SF3">
    <property type="entry name" value="U6 SNRNA PHOSPHODIESTERASE 1"/>
    <property type="match status" value="1"/>
</dbReference>
<evidence type="ECO:0000256" key="5">
    <source>
        <dbReference type="ARBA" id="ARBA00029543"/>
    </source>
</evidence>
<reference evidence="9 10" key="1">
    <citation type="submission" date="2019-03" db="EMBL/GenBank/DDBJ databases">
        <authorList>
            <person name="Gaulin E."/>
            <person name="Dumas B."/>
        </authorList>
    </citation>
    <scope>NUCLEOTIDE SEQUENCE [LARGE SCALE GENOMIC DNA]</scope>
    <source>
        <strain evidence="9">CBS 568.67</strain>
    </source>
</reference>
<evidence type="ECO:0000256" key="2">
    <source>
        <dbReference type="ARBA" id="ARBA00022801"/>
    </source>
</evidence>
<sequence length="233" mass="26312">MSALVSYSDSDDVSSSDEDACSPVKKRQKKDDTPQWTRNFPHVDGNWPSYVYFKVPMTSTMRTMMHAAMEDTQARADSPLSLVQMDNDDDDDTSLHLSLSRTFVLKFEQIEPFVQALRLALKYRKRFRVSFHGHRVLLNDELTRLFVTIPVSSGKVDVVRVIRCVDTALARFGLQEYYADPIPHLSVASSTTILPSLCDQDDTSAPPPPVHFDFVHVHATIGNKHFSIPLLDA</sequence>
<dbReference type="Gene3D" id="3.90.1140.10">
    <property type="entry name" value="Cyclic phosphodiesterase"/>
    <property type="match status" value="1"/>
</dbReference>
<keyword evidence="10" id="KW-1185">Reference proteome</keyword>
<feature type="region of interest" description="Disordered" evidence="7">
    <location>
        <begin position="1"/>
        <end position="38"/>
    </location>
</feature>
<evidence type="ECO:0000313" key="8">
    <source>
        <dbReference type="EMBL" id="KAF0698478.1"/>
    </source>
</evidence>
<dbReference type="Pfam" id="PF09749">
    <property type="entry name" value="HVSL"/>
    <property type="match status" value="1"/>
</dbReference>
<evidence type="ECO:0000313" key="9">
    <source>
        <dbReference type="EMBL" id="VFT87769.1"/>
    </source>
</evidence>
<evidence type="ECO:0000256" key="1">
    <source>
        <dbReference type="ARBA" id="ARBA00022722"/>
    </source>
</evidence>
<keyword evidence="1" id="KW-0540">Nuclease</keyword>
<evidence type="ECO:0000256" key="6">
    <source>
        <dbReference type="ARBA" id="ARBA00030030"/>
    </source>
</evidence>
<evidence type="ECO:0000256" key="3">
    <source>
        <dbReference type="ARBA" id="ARBA00023239"/>
    </source>
</evidence>
<accession>A0A485KSQ1</accession>
<dbReference type="Proteomes" id="UP000332933">
    <property type="component" value="Unassembled WGS sequence"/>
</dbReference>
<organism evidence="9 10">
    <name type="scientific">Aphanomyces stellatus</name>
    <dbReference type="NCBI Taxonomy" id="120398"/>
    <lineage>
        <taxon>Eukaryota</taxon>
        <taxon>Sar</taxon>
        <taxon>Stramenopiles</taxon>
        <taxon>Oomycota</taxon>
        <taxon>Saprolegniomycetes</taxon>
        <taxon>Saprolegniales</taxon>
        <taxon>Verrucalvaceae</taxon>
        <taxon>Aphanomyces</taxon>
    </lineage>
</organism>
<evidence type="ECO:0000256" key="4">
    <source>
        <dbReference type="ARBA" id="ARBA00023242"/>
    </source>
</evidence>
<dbReference type="GO" id="GO:0005634">
    <property type="term" value="C:nucleus"/>
    <property type="evidence" value="ECO:0007669"/>
    <property type="project" value="TreeGrafter"/>
</dbReference>
<dbReference type="OrthoDB" id="49151at2759"/>
<keyword evidence="3" id="KW-0456">Lyase</keyword>
<protein>
    <recommendedName>
        <fullName evidence="5">U6 snRNA phosphodiesterase 1</fullName>
    </recommendedName>
    <alternativeName>
        <fullName evidence="6">3'-5' RNA exonuclease USB1</fullName>
    </alternativeName>
</protein>
<evidence type="ECO:0000313" key="10">
    <source>
        <dbReference type="Proteomes" id="UP000332933"/>
    </source>
</evidence>
<dbReference type="GO" id="GO:0034477">
    <property type="term" value="P:U6 snRNA 3'-end processing"/>
    <property type="evidence" value="ECO:0007669"/>
    <property type="project" value="InterPro"/>
</dbReference>
<gene>
    <name evidence="9" type="primary">Aste57867_10901</name>
    <name evidence="8" type="ORF">As57867_010861</name>
    <name evidence="9" type="ORF">ASTE57867_10901</name>
</gene>
<dbReference type="EMBL" id="CAADRA010005258">
    <property type="protein sequence ID" value="VFT87769.1"/>
    <property type="molecule type" value="Genomic_DNA"/>
</dbReference>
<dbReference type="AlphaFoldDB" id="A0A485KSQ1"/>
<keyword evidence="4" id="KW-0539">Nucleus</keyword>
<dbReference type="PANTHER" id="PTHR13522">
    <property type="entry name" value="U6 SNRNA PHOSPHODIESTERASE 1"/>
    <property type="match status" value="1"/>
</dbReference>
<dbReference type="InterPro" id="IPR027521">
    <property type="entry name" value="Usb1"/>
</dbReference>
<keyword evidence="2" id="KW-0378">Hydrolase</keyword>
<feature type="compositionally biased region" description="Acidic residues" evidence="7">
    <location>
        <begin position="9"/>
        <end position="20"/>
    </location>
</feature>
<dbReference type="EMBL" id="VJMH01005237">
    <property type="protein sequence ID" value="KAF0698478.1"/>
    <property type="molecule type" value="Genomic_DNA"/>
</dbReference>
<evidence type="ECO:0000256" key="7">
    <source>
        <dbReference type="SAM" id="MobiDB-lite"/>
    </source>
</evidence>
<dbReference type="GO" id="GO:0000175">
    <property type="term" value="F:3'-5'-RNA exonuclease activity"/>
    <property type="evidence" value="ECO:0007669"/>
    <property type="project" value="TreeGrafter"/>
</dbReference>